<gene>
    <name evidence="2" type="ORF">QM012_002684</name>
</gene>
<dbReference type="Proteomes" id="UP001341245">
    <property type="component" value="Unassembled WGS sequence"/>
</dbReference>
<feature type="region of interest" description="Disordered" evidence="1">
    <location>
        <begin position="67"/>
        <end position="91"/>
    </location>
</feature>
<evidence type="ECO:0008006" key="4">
    <source>
        <dbReference type="Google" id="ProtNLM"/>
    </source>
</evidence>
<protein>
    <recommendedName>
        <fullName evidence="4">DUF2278 family protein</fullName>
    </recommendedName>
</protein>
<feature type="compositionally biased region" description="Low complexity" evidence="1">
    <location>
        <begin position="42"/>
        <end position="51"/>
    </location>
</feature>
<evidence type="ECO:0000256" key="1">
    <source>
        <dbReference type="SAM" id="MobiDB-lite"/>
    </source>
</evidence>
<dbReference type="EMBL" id="JASGXD010000014">
    <property type="protein sequence ID" value="KAK6001353.1"/>
    <property type="molecule type" value="Genomic_DNA"/>
</dbReference>
<organism evidence="2 3">
    <name type="scientific">Aureobasidium pullulans</name>
    <name type="common">Black yeast</name>
    <name type="synonym">Pullularia pullulans</name>
    <dbReference type="NCBI Taxonomy" id="5580"/>
    <lineage>
        <taxon>Eukaryota</taxon>
        <taxon>Fungi</taxon>
        <taxon>Dikarya</taxon>
        <taxon>Ascomycota</taxon>
        <taxon>Pezizomycotina</taxon>
        <taxon>Dothideomycetes</taxon>
        <taxon>Dothideomycetidae</taxon>
        <taxon>Dothideales</taxon>
        <taxon>Saccotheciaceae</taxon>
        <taxon>Aureobasidium</taxon>
    </lineage>
</organism>
<dbReference type="InterPro" id="IPR019268">
    <property type="entry name" value="DUF2278"/>
</dbReference>
<name>A0ABR0TA86_AURPU</name>
<accession>A0ABR0TA86</accession>
<keyword evidence="3" id="KW-1185">Reference proteome</keyword>
<feature type="compositionally biased region" description="Basic residues" evidence="1">
    <location>
        <begin position="1"/>
        <end position="10"/>
    </location>
</feature>
<feature type="region of interest" description="Disordered" evidence="1">
    <location>
        <begin position="1"/>
        <end position="51"/>
    </location>
</feature>
<evidence type="ECO:0000313" key="3">
    <source>
        <dbReference type="Proteomes" id="UP001341245"/>
    </source>
</evidence>
<comment type="caution">
    <text evidence="2">The sequence shown here is derived from an EMBL/GenBank/DDBJ whole genome shotgun (WGS) entry which is preliminary data.</text>
</comment>
<proteinExistence type="predicted"/>
<sequence length="267" mass="29566">MPHHGKHHGGHRDYRSRDSERSSRYHHGESDRRHGESDRSHGGSSNSSHSLSEYSIWVANPVSYVAQTPEQDPKSPHIQLKLTDGTNSPEADINVKSTSKDSRLVYWVNNNFQHPITSQIESLPLGQTVLKPTNGQPSQYALDFLRTTPALLDINAGTILPASGNKTIEDKLKPILTSAIDQNAKVYLWGQGYNDSNGESGIHDIHMNQGNTGHFSNDVYSDGSFMVQFEDHWEAVFLAFADQEVPTDNETGDPTANAEAFDEILSS</sequence>
<feature type="compositionally biased region" description="Basic and acidic residues" evidence="1">
    <location>
        <begin position="11"/>
        <end position="41"/>
    </location>
</feature>
<reference evidence="2 3" key="1">
    <citation type="submission" date="2023-11" db="EMBL/GenBank/DDBJ databases">
        <title>Draft genome sequence and annotation of the polyextremotolerant black yeast-like fungus Aureobasidium pullulans NRRL 62042.</title>
        <authorList>
            <person name="Dielentheis-Frenken M.R.E."/>
            <person name="Wibberg D."/>
            <person name="Blank L.M."/>
            <person name="Tiso T."/>
        </authorList>
    </citation>
    <scope>NUCLEOTIDE SEQUENCE [LARGE SCALE GENOMIC DNA]</scope>
    <source>
        <strain evidence="2 3">NRRL 62042</strain>
    </source>
</reference>
<dbReference type="Pfam" id="PF10042">
    <property type="entry name" value="DUF2278"/>
    <property type="match status" value="1"/>
</dbReference>
<evidence type="ECO:0000313" key="2">
    <source>
        <dbReference type="EMBL" id="KAK6001353.1"/>
    </source>
</evidence>